<feature type="non-terminal residue" evidence="1">
    <location>
        <position position="1"/>
    </location>
</feature>
<reference evidence="1" key="1">
    <citation type="journal article" date="2021" name="New Phytol.">
        <title>Evolutionary innovations through gain and loss of genes in the ectomycorrhizal Boletales.</title>
        <authorList>
            <person name="Wu G."/>
            <person name="Miyauchi S."/>
            <person name="Morin E."/>
            <person name="Kuo A."/>
            <person name="Drula E."/>
            <person name="Varga T."/>
            <person name="Kohler A."/>
            <person name="Feng B."/>
            <person name="Cao Y."/>
            <person name="Lipzen A."/>
            <person name="Daum C."/>
            <person name="Hundley H."/>
            <person name="Pangilinan J."/>
            <person name="Johnson J."/>
            <person name="Barry K."/>
            <person name="LaButti K."/>
            <person name="Ng V."/>
            <person name="Ahrendt S."/>
            <person name="Min B."/>
            <person name="Choi I.G."/>
            <person name="Park H."/>
            <person name="Plett J.M."/>
            <person name="Magnuson J."/>
            <person name="Spatafora J.W."/>
            <person name="Nagy L.G."/>
            <person name="Henrissat B."/>
            <person name="Grigoriev I.V."/>
            <person name="Yang Z.L."/>
            <person name="Xu J."/>
            <person name="Martin F.M."/>
        </authorList>
    </citation>
    <scope>NUCLEOTIDE SEQUENCE</scope>
    <source>
        <strain evidence="1">ATCC 28755</strain>
    </source>
</reference>
<organism evidence="1 2">
    <name type="scientific">Hygrophoropsis aurantiaca</name>
    <dbReference type="NCBI Taxonomy" id="72124"/>
    <lineage>
        <taxon>Eukaryota</taxon>
        <taxon>Fungi</taxon>
        <taxon>Dikarya</taxon>
        <taxon>Basidiomycota</taxon>
        <taxon>Agaricomycotina</taxon>
        <taxon>Agaricomycetes</taxon>
        <taxon>Agaricomycetidae</taxon>
        <taxon>Boletales</taxon>
        <taxon>Coniophorineae</taxon>
        <taxon>Hygrophoropsidaceae</taxon>
        <taxon>Hygrophoropsis</taxon>
    </lineage>
</organism>
<dbReference type="EMBL" id="MU267754">
    <property type="protein sequence ID" value="KAH7909539.1"/>
    <property type="molecule type" value="Genomic_DNA"/>
</dbReference>
<keyword evidence="2" id="KW-1185">Reference proteome</keyword>
<proteinExistence type="predicted"/>
<name>A0ACB8A8F8_9AGAM</name>
<protein>
    <submittedName>
        <fullName evidence="1">Uncharacterized protein</fullName>
    </submittedName>
</protein>
<sequence length="99" mass="11734">FTSSIHPQFRSHCMKLRNKFVVPVLIGDTIPRYDRTDEERERWARAVLVLFAPWRTVADLRKHPESWYASYELLHESFPPHIISTIKNINVLSECKDAR</sequence>
<accession>A0ACB8A8F8</accession>
<evidence type="ECO:0000313" key="2">
    <source>
        <dbReference type="Proteomes" id="UP000790377"/>
    </source>
</evidence>
<comment type="caution">
    <text evidence="1">The sequence shown here is derived from an EMBL/GenBank/DDBJ whole genome shotgun (WGS) entry which is preliminary data.</text>
</comment>
<feature type="non-terminal residue" evidence="1">
    <location>
        <position position="99"/>
    </location>
</feature>
<gene>
    <name evidence="1" type="ORF">BJ138DRAFT_976447</name>
</gene>
<dbReference type="Proteomes" id="UP000790377">
    <property type="component" value="Unassembled WGS sequence"/>
</dbReference>
<evidence type="ECO:0000313" key="1">
    <source>
        <dbReference type="EMBL" id="KAH7909539.1"/>
    </source>
</evidence>